<proteinExistence type="predicted"/>
<evidence type="ECO:0000259" key="2">
    <source>
        <dbReference type="Pfam" id="PF19493"/>
    </source>
</evidence>
<dbReference type="InterPro" id="IPR045794">
    <property type="entry name" value="Trypco1"/>
</dbReference>
<organism evidence="3 4">
    <name type="scientific">Streptomyces carminius</name>
    <dbReference type="NCBI Taxonomy" id="2665496"/>
    <lineage>
        <taxon>Bacteria</taxon>
        <taxon>Bacillati</taxon>
        <taxon>Actinomycetota</taxon>
        <taxon>Actinomycetes</taxon>
        <taxon>Kitasatosporales</taxon>
        <taxon>Streptomycetaceae</taxon>
        <taxon>Streptomyces</taxon>
    </lineage>
</organism>
<comment type="caution">
    <text evidence="3">The sequence shown here is derived from an EMBL/GenBank/DDBJ whole genome shotgun (WGS) entry which is preliminary data.</text>
</comment>
<feature type="domain" description="Trypsin-co-occurring" evidence="2">
    <location>
        <begin position="9"/>
        <end position="130"/>
    </location>
</feature>
<dbReference type="EMBL" id="PGGW01000065">
    <property type="protein sequence ID" value="PJE95464.1"/>
    <property type="molecule type" value="Genomic_DNA"/>
</dbReference>
<dbReference type="RefSeq" id="WP_100203827.1">
    <property type="nucleotide sequence ID" value="NZ_PGGW01000065.1"/>
</dbReference>
<reference evidence="3 4" key="1">
    <citation type="submission" date="2017-11" db="EMBL/GenBank/DDBJ databases">
        <title>Streptomyces carmine sp. nov., a novel actinomycete isolated from Sophora alopecuroides in Xinjiang, China.</title>
        <authorList>
            <person name="Wang Y."/>
            <person name="Luo X."/>
            <person name="Wan C."/>
            <person name="Zhang L."/>
        </authorList>
    </citation>
    <scope>NUCLEOTIDE SEQUENCE [LARGE SCALE GENOMIC DNA]</scope>
    <source>
        <strain evidence="3 4">TRM SA0054</strain>
    </source>
</reference>
<keyword evidence="4" id="KW-1185">Reference proteome</keyword>
<evidence type="ECO:0000313" key="4">
    <source>
        <dbReference type="Proteomes" id="UP000230407"/>
    </source>
</evidence>
<accession>A0A2M8LU39</accession>
<dbReference type="AlphaFoldDB" id="A0A2M8LU39"/>
<dbReference type="Pfam" id="PF19493">
    <property type="entry name" value="Trypco1"/>
    <property type="match status" value="1"/>
</dbReference>
<sequence length="138" mass="14488">MPEISDLQLADGTSVRMRLTPVTTAGPGTAIPGHVEPSGQDLPDGLGRSVPVARRARREGAVTELAVGTLRAALRPLGPVLQEVHEAITASERPPHEVTVEFGVEISQDLKLGIVEGGGQAHLQVSATWHISEPSTEP</sequence>
<feature type="region of interest" description="Disordered" evidence="1">
    <location>
        <begin position="24"/>
        <end position="45"/>
    </location>
</feature>
<dbReference type="Proteomes" id="UP000230407">
    <property type="component" value="Unassembled WGS sequence"/>
</dbReference>
<evidence type="ECO:0000256" key="1">
    <source>
        <dbReference type="SAM" id="MobiDB-lite"/>
    </source>
</evidence>
<gene>
    <name evidence="3" type="ORF">CUT44_22925</name>
</gene>
<dbReference type="NCBIfam" id="NF041216">
    <property type="entry name" value="CU044_2847_fam"/>
    <property type="match status" value="1"/>
</dbReference>
<name>A0A2M8LU39_9ACTN</name>
<protein>
    <recommendedName>
        <fullName evidence="2">Trypsin-co-occurring domain-containing protein</fullName>
    </recommendedName>
</protein>
<evidence type="ECO:0000313" key="3">
    <source>
        <dbReference type="EMBL" id="PJE95464.1"/>
    </source>
</evidence>